<dbReference type="Proteomes" id="UP001153709">
    <property type="component" value="Chromosome 5"/>
</dbReference>
<dbReference type="EMBL" id="OU898280">
    <property type="protein sequence ID" value="CAG9835273.1"/>
    <property type="molecule type" value="Genomic_DNA"/>
</dbReference>
<reference evidence="1" key="1">
    <citation type="submission" date="2022-01" db="EMBL/GenBank/DDBJ databases">
        <authorList>
            <person name="King R."/>
        </authorList>
    </citation>
    <scope>NUCLEOTIDE SEQUENCE</scope>
</reference>
<keyword evidence="2" id="KW-1185">Reference proteome</keyword>
<dbReference type="AlphaFoldDB" id="A0A9N9XDK0"/>
<protein>
    <submittedName>
        <fullName evidence="1">Uncharacterized protein</fullName>
    </submittedName>
</protein>
<dbReference type="OrthoDB" id="6779608at2759"/>
<sequence>MLNSPDLVDFAVTMGLPNNHLRASSCYDLSSDYSPVLIEISSEILYRTPSPILTNKSANWEQFIELLTNKLELNISLKKNLEIDNAIETLNQYIQEVAWESTTIKEINRPTYELPNKRKKITSKRILIHKWHLLKAA</sequence>
<gene>
    <name evidence="1" type="ORF">DIABBA_LOCUS8487</name>
</gene>
<organism evidence="1 2">
    <name type="scientific">Diabrotica balteata</name>
    <name type="common">Banded cucumber beetle</name>
    <dbReference type="NCBI Taxonomy" id="107213"/>
    <lineage>
        <taxon>Eukaryota</taxon>
        <taxon>Metazoa</taxon>
        <taxon>Ecdysozoa</taxon>
        <taxon>Arthropoda</taxon>
        <taxon>Hexapoda</taxon>
        <taxon>Insecta</taxon>
        <taxon>Pterygota</taxon>
        <taxon>Neoptera</taxon>
        <taxon>Endopterygota</taxon>
        <taxon>Coleoptera</taxon>
        <taxon>Polyphaga</taxon>
        <taxon>Cucujiformia</taxon>
        <taxon>Chrysomeloidea</taxon>
        <taxon>Chrysomelidae</taxon>
        <taxon>Galerucinae</taxon>
        <taxon>Diabroticina</taxon>
        <taxon>Diabroticites</taxon>
        <taxon>Diabrotica</taxon>
    </lineage>
</organism>
<name>A0A9N9XDK0_DIABA</name>
<proteinExistence type="predicted"/>
<evidence type="ECO:0000313" key="1">
    <source>
        <dbReference type="EMBL" id="CAG9835273.1"/>
    </source>
</evidence>
<evidence type="ECO:0000313" key="2">
    <source>
        <dbReference type="Proteomes" id="UP001153709"/>
    </source>
</evidence>
<accession>A0A9N9XDK0</accession>